<keyword evidence="4 6" id="KW-1133">Transmembrane helix</keyword>
<name>A0ABQ9EPT4_TEGGR</name>
<evidence type="ECO:0000256" key="2">
    <source>
        <dbReference type="ARBA" id="ARBA00008821"/>
    </source>
</evidence>
<evidence type="ECO:0000256" key="3">
    <source>
        <dbReference type="ARBA" id="ARBA00022692"/>
    </source>
</evidence>
<protein>
    <submittedName>
        <fullName evidence="7">Uncharacterized protein</fullName>
    </submittedName>
</protein>
<feature type="transmembrane region" description="Helical" evidence="6">
    <location>
        <begin position="55"/>
        <end position="75"/>
    </location>
</feature>
<comment type="caution">
    <text evidence="7">The sequence shown here is derived from an EMBL/GenBank/DDBJ whole genome shotgun (WGS) entry which is preliminary data.</text>
</comment>
<reference evidence="7 8" key="1">
    <citation type="submission" date="2022-12" db="EMBL/GenBank/DDBJ databases">
        <title>Chromosome-level genome of Tegillarca granosa.</title>
        <authorList>
            <person name="Kim J."/>
        </authorList>
    </citation>
    <scope>NUCLEOTIDE SEQUENCE [LARGE SCALE GENOMIC DNA]</scope>
    <source>
        <strain evidence="7">Teg-2019</strain>
        <tissue evidence="7">Adductor muscle</tissue>
    </source>
</reference>
<accession>A0ABQ9EPT4</accession>
<keyword evidence="3 6" id="KW-0812">Transmembrane</keyword>
<feature type="transmembrane region" description="Helical" evidence="6">
    <location>
        <begin position="95"/>
        <end position="114"/>
    </location>
</feature>
<evidence type="ECO:0000256" key="4">
    <source>
        <dbReference type="ARBA" id="ARBA00022989"/>
    </source>
</evidence>
<comment type="similarity">
    <text evidence="2">Belongs to the nucleobase:cation symporter-2 (NCS2) (TC 2.A.40) family.</text>
</comment>
<evidence type="ECO:0000313" key="8">
    <source>
        <dbReference type="Proteomes" id="UP001217089"/>
    </source>
</evidence>
<proteinExistence type="inferred from homology"/>
<feature type="transmembrane region" description="Helical" evidence="6">
    <location>
        <begin position="12"/>
        <end position="34"/>
    </location>
</feature>
<keyword evidence="5 6" id="KW-0472">Membrane</keyword>
<feature type="non-terminal residue" evidence="7">
    <location>
        <position position="218"/>
    </location>
</feature>
<keyword evidence="8" id="KW-1185">Reference proteome</keyword>
<organism evidence="7 8">
    <name type="scientific">Tegillarca granosa</name>
    <name type="common">Malaysian cockle</name>
    <name type="synonym">Anadara granosa</name>
    <dbReference type="NCBI Taxonomy" id="220873"/>
    <lineage>
        <taxon>Eukaryota</taxon>
        <taxon>Metazoa</taxon>
        <taxon>Spiralia</taxon>
        <taxon>Lophotrochozoa</taxon>
        <taxon>Mollusca</taxon>
        <taxon>Bivalvia</taxon>
        <taxon>Autobranchia</taxon>
        <taxon>Pteriomorphia</taxon>
        <taxon>Arcoida</taxon>
        <taxon>Arcoidea</taxon>
        <taxon>Arcidae</taxon>
        <taxon>Tegillarca</taxon>
    </lineage>
</organism>
<dbReference type="EMBL" id="JARBDR010000793">
    <property type="protein sequence ID" value="KAJ8307224.1"/>
    <property type="molecule type" value="Genomic_DNA"/>
</dbReference>
<gene>
    <name evidence="7" type="ORF">KUTeg_015308</name>
</gene>
<evidence type="ECO:0000313" key="7">
    <source>
        <dbReference type="EMBL" id="KAJ8307224.1"/>
    </source>
</evidence>
<evidence type="ECO:0000256" key="6">
    <source>
        <dbReference type="SAM" id="Phobius"/>
    </source>
</evidence>
<dbReference type="Pfam" id="PF00860">
    <property type="entry name" value="Xan_ur_permease"/>
    <property type="match status" value="1"/>
</dbReference>
<sequence>MLNTFTIEGQFGVPGFSVVAFVGFLIAVIASTLDSVGDYFALAKASRAPLPPSHAINRGIFLEGMMGILSGAMGTGHATTSFNINIAIVDITQVASRYVLILAGLVAAVISLLGKFSAIMSALPDPVLGGVVLVALGIIPGLGNVEADQVLKVMLGTHMFLGAIISTLLDNTVSGTKEERGILQRDIETKNSQIRNECKLYNFPGAHAVQSRFKIFRY</sequence>
<dbReference type="Proteomes" id="UP001217089">
    <property type="component" value="Unassembled WGS sequence"/>
</dbReference>
<feature type="transmembrane region" description="Helical" evidence="6">
    <location>
        <begin position="126"/>
        <end position="143"/>
    </location>
</feature>
<dbReference type="InterPro" id="IPR006043">
    <property type="entry name" value="NCS2"/>
</dbReference>
<evidence type="ECO:0000256" key="1">
    <source>
        <dbReference type="ARBA" id="ARBA00004141"/>
    </source>
</evidence>
<comment type="subcellular location">
    <subcellularLocation>
        <location evidence="1">Membrane</location>
        <topology evidence="1">Multi-pass membrane protein</topology>
    </subcellularLocation>
</comment>
<evidence type="ECO:0000256" key="5">
    <source>
        <dbReference type="ARBA" id="ARBA00023136"/>
    </source>
</evidence>
<dbReference type="PANTHER" id="PTHR11119">
    <property type="entry name" value="XANTHINE-URACIL / VITAMIN C PERMEASE FAMILY MEMBER"/>
    <property type="match status" value="1"/>
</dbReference>